<evidence type="ECO:0000313" key="1">
    <source>
        <dbReference type="EMBL" id="KKL21047.1"/>
    </source>
</evidence>
<gene>
    <name evidence="1" type="ORF">LCGC14_2449400</name>
</gene>
<protein>
    <submittedName>
        <fullName evidence="1">Uncharacterized protein</fullName>
    </submittedName>
</protein>
<proteinExistence type="predicted"/>
<dbReference type="AlphaFoldDB" id="A0A0F9C466"/>
<sequence length="96" mass="10849">MKKPAGKVKSTAPCGGCRNNFYNGNNDLGVSRCWSLKDARLVKRWRIGWWTTPTIPGAFVQVKTYDCHHETGRYGFSEDLPLHAVEPVRLLKEASE</sequence>
<organism evidence="1">
    <name type="scientific">marine sediment metagenome</name>
    <dbReference type="NCBI Taxonomy" id="412755"/>
    <lineage>
        <taxon>unclassified sequences</taxon>
        <taxon>metagenomes</taxon>
        <taxon>ecological metagenomes</taxon>
    </lineage>
</organism>
<reference evidence="1" key="1">
    <citation type="journal article" date="2015" name="Nature">
        <title>Complex archaea that bridge the gap between prokaryotes and eukaryotes.</title>
        <authorList>
            <person name="Spang A."/>
            <person name="Saw J.H."/>
            <person name="Jorgensen S.L."/>
            <person name="Zaremba-Niedzwiedzka K."/>
            <person name="Martijn J."/>
            <person name="Lind A.E."/>
            <person name="van Eijk R."/>
            <person name="Schleper C."/>
            <person name="Guy L."/>
            <person name="Ettema T.J."/>
        </authorList>
    </citation>
    <scope>NUCLEOTIDE SEQUENCE</scope>
</reference>
<accession>A0A0F9C466</accession>
<name>A0A0F9C466_9ZZZZ</name>
<dbReference type="EMBL" id="LAZR01037874">
    <property type="protein sequence ID" value="KKL21047.1"/>
    <property type="molecule type" value="Genomic_DNA"/>
</dbReference>
<comment type="caution">
    <text evidence="1">The sequence shown here is derived from an EMBL/GenBank/DDBJ whole genome shotgun (WGS) entry which is preliminary data.</text>
</comment>